<comment type="similarity">
    <text evidence="1 3">Belongs to the short-chain dehydrogenases/reductases (SDR) family.</text>
</comment>
<dbReference type="EMBL" id="KE504161">
    <property type="protein sequence ID" value="EPS98887.1"/>
    <property type="molecule type" value="Genomic_DNA"/>
</dbReference>
<evidence type="ECO:0000256" key="3">
    <source>
        <dbReference type="RuleBase" id="RU000363"/>
    </source>
</evidence>
<dbReference type="FunFam" id="3.40.50.720:FF:000261">
    <property type="entry name" value="NADPH-dependent 1-acyldihydroxyacetone phosphate reductase"/>
    <property type="match status" value="1"/>
</dbReference>
<dbReference type="PANTHER" id="PTHR44169:SF6">
    <property type="entry name" value="NADPH-DEPENDENT 1-ACYLDIHYDROXYACETONE PHOSPHATE REDUCTASE"/>
    <property type="match status" value="1"/>
</dbReference>
<dbReference type="eggNOG" id="KOG1209">
    <property type="taxonomic scope" value="Eukaryota"/>
</dbReference>
<gene>
    <name evidence="4" type="ORF">FOMPIDRAFT_1031196</name>
</gene>
<protein>
    <recommendedName>
        <fullName evidence="6">NAD-binding protein</fullName>
    </recommendedName>
</protein>
<dbReference type="CDD" id="cd05374">
    <property type="entry name" value="17beta-HSD-like_SDR_c"/>
    <property type="match status" value="1"/>
</dbReference>
<reference evidence="4 5" key="1">
    <citation type="journal article" date="2012" name="Science">
        <title>The Paleozoic origin of enzymatic lignin decomposition reconstructed from 31 fungal genomes.</title>
        <authorList>
            <person name="Floudas D."/>
            <person name="Binder M."/>
            <person name="Riley R."/>
            <person name="Barry K."/>
            <person name="Blanchette R.A."/>
            <person name="Henrissat B."/>
            <person name="Martinez A.T."/>
            <person name="Otillar R."/>
            <person name="Spatafora J.W."/>
            <person name="Yadav J.S."/>
            <person name="Aerts A."/>
            <person name="Benoit I."/>
            <person name="Boyd A."/>
            <person name="Carlson A."/>
            <person name="Copeland A."/>
            <person name="Coutinho P.M."/>
            <person name="de Vries R.P."/>
            <person name="Ferreira P."/>
            <person name="Findley K."/>
            <person name="Foster B."/>
            <person name="Gaskell J."/>
            <person name="Glotzer D."/>
            <person name="Gorecki P."/>
            <person name="Heitman J."/>
            <person name="Hesse C."/>
            <person name="Hori C."/>
            <person name="Igarashi K."/>
            <person name="Jurgens J.A."/>
            <person name="Kallen N."/>
            <person name="Kersten P."/>
            <person name="Kohler A."/>
            <person name="Kuees U."/>
            <person name="Kumar T.K.A."/>
            <person name="Kuo A."/>
            <person name="LaButti K."/>
            <person name="Larrondo L.F."/>
            <person name="Lindquist E."/>
            <person name="Ling A."/>
            <person name="Lombard V."/>
            <person name="Lucas S."/>
            <person name="Lundell T."/>
            <person name="Martin R."/>
            <person name="McLaughlin D.J."/>
            <person name="Morgenstern I."/>
            <person name="Morin E."/>
            <person name="Murat C."/>
            <person name="Nagy L.G."/>
            <person name="Nolan M."/>
            <person name="Ohm R.A."/>
            <person name="Patyshakuliyeva A."/>
            <person name="Rokas A."/>
            <person name="Ruiz-Duenas F.J."/>
            <person name="Sabat G."/>
            <person name="Salamov A."/>
            <person name="Samejima M."/>
            <person name="Schmutz J."/>
            <person name="Slot J.C."/>
            <person name="St John F."/>
            <person name="Stenlid J."/>
            <person name="Sun H."/>
            <person name="Sun S."/>
            <person name="Syed K."/>
            <person name="Tsang A."/>
            <person name="Wiebenga A."/>
            <person name="Young D."/>
            <person name="Pisabarro A."/>
            <person name="Eastwood D.C."/>
            <person name="Martin F."/>
            <person name="Cullen D."/>
            <person name="Grigoriev I.V."/>
            <person name="Hibbett D.S."/>
        </authorList>
    </citation>
    <scope>NUCLEOTIDE SEQUENCE</scope>
    <source>
        <strain evidence="5">FP-58527</strain>
    </source>
</reference>
<evidence type="ECO:0000256" key="1">
    <source>
        <dbReference type="ARBA" id="ARBA00006484"/>
    </source>
</evidence>
<dbReference type="InterPro" id="IPR002347">
    <property type="entry name" value="SDR_fam"/>
</dbReference>
<dbReference type="GO" id="GO:0005783">
    <property type="term" value="C:endoplasmic reticulum"/>
    <property type="evidence" value="ECO:0007669"/>
    <property type="project" value="TreeGrafter"/>
</dbReference>
<accession>S8E277</accession>
<evidence type="ECO:0000313" key="5">
    <source>
        <dbReference type="Proteomes" id="UP000015241"/>
    </source>
</evidence>
<dbReference type="OrthoDB" id="2102561at2759"/>
<dbReference type="AlphaFoldDB" id="S8E277"/>
<evidence type="ECO:0000313" key="4">
    <source>
        <dbReference type="EMBL" id="EPS98887.1"/>
    </source>
</evidence>
<dbReference type="STRING" id="743788.S8E277"/>
<dbReference type="InParanoid" id="S8E277"/>
<dbReference type="HOGENOM" id="CLU_010194_2_9_1"/>
<dbReference type="Pfam" id="PF00106">
    <property type="entry name" value="adh_short"/>
    <property type="match status" value="1"/>
</dbReference>
<dbReference type="GO" id="GO:0016491">
    <property type="term" value="F:oxidoreductase activity"/>
    <property type="evidence" value="ECO:0007669"/>
    <property type="project" value="UniProtKB-KW"/>
</dbReference>
<dbReference type="Gene3D" id="3.40.50.720">
    <property type="entry name" value="NAD(P)-binding Rossmann-like Domain"/>
    <property type="match status" value="1"/>
</dbReference>
<dbReference type="Proteomes" id="UP000015241">
    <property type="component" value="Unassembled WGS sequence"/>
</dbReference>
<keyword evidence="2" id="KW-0560">Oxidoreductase</keyword>
<dbReference type="PANTHER" id="PTHR44169">
    <property type="entry name" value="NADPH-DEPENDENT 1-ACYLDIHYDROXYACETONE PHOSPHATE REDUCTASE"/>
    <property type="match status" value="1"/>
</dbReference>
<name>S8E277_FOMSC</name>
<dbReference type="InterPro" id="IPR036291">
    <property type="entry name" value="NAD(P)-bd_dom_sf"/>
</dbReference>
<keyword evidence="5" id="KW-1185">Reference proteome</keyword>
<dbReference type="SUPFAM" id="SSF51735">
    <property type="entry name" value="NAD(P)-binding Rossmann-fold domains"/>
    <property type="match status" value="1"/>
</dbReference>
<sequence>MAGKVVLITGCSIGGIGHALCEEFALHACKVYATARRLETMQSLTQPNIEKLTLDVTVDASVQEAVKTVIDREGRIDILVNNAGTLYVGPLIEARMEDVPRIFDTNTFSVLRMSQVVFPHMAARRRGIIVNIGSITGNHAVAWQGMYSMTKASLTRLSKILYMELAPFGLTVVHVNTGCVRSNVVNNALATFRGLPPDTLYSAWRDTIAERISFGQDGVGAMPVDAFARHVVREVLRDTPPRYIDSGTLCWLDALLS</sequence>
<evidence type="ECO:0000256" key="2">
    <source>
        <dbReference type="ARBA" id="ARBA00023002"/>
    </source>
</evidence>
<dbReference type="PRINTS" id="PR00081">
    <property type="entry name" value="GDHRDH"/>
</dbReference>
<evidence type="ECO:0008006" key="6">
    <source>
        <dbReference type="Google" id="ProtNLM"/>
    </source>
</evidence>
<proteinExistence type="inferred from homology"/>
<organism evidence="4 5">
    <name type="scientific">Fomitopsis schrenkii</name>
    <name type="common">Brown rot fungus</name>
    <dbReference type="NCBI Taxonomy" id="2126942"/>
    <lineage>
        <taxon>Eukaryota</taxon>
        <taxon>Fungi</taxon>
        <taxon>Dikarya</taxon>
        <taxon>Basidiomycota</taxon>
        <taxon>Agaricomycotina</taxon>
        <taxon>Agaricomycetes</taxon>
        <taxon>Polyporales</taxon>
        <taxon>Fomitopsis</taxon>
    </lineage>
</organism>
<dbReference type="PRINTS" id="PR00080">
    <property type="entry name" value="SDRFAMILY"/>
</dbReference>